<organism evidence="2 3">
    <name type="scientific">Dibothriocephalus latus</name>
    <name type="common">Fish tapeworm</name>
    <name type="synonym">Diphyllobothrium latum</name>
    <dbReference type="NCBI Taxonomy" id="60516"/>
    <lineage>
        <taxon>Eukaryota</taxon>
        <taxon>Metazoa</taxon>
        <taxon>Spiralia</taxon>
        <taxon>Lophotrochozoa</taxon>
        <taxon>Platyhelminthes</taxon>
        <taxon>Cestoda</taxon>
        <taxon>Eucestoda</taxon>
        <taxon>Diphyllobothriidea</taxon>
        <taxon>Diphyllobothriidae</taxon>
        <taxon>Dibothriocephalus</taxon>
    </lineage>
</organism>
<feature type="non-terminal residue" evidence="2">
    <location>
        <position position="144"/>
    </location>
</feature>
<keyword evidence="1" id="KW-1133">Transmembrane helix</keyword>
<evidence type="ECO:0000256" key="1">
    <source>
        <dbReference type="SAM" id="Phobius"/>
    </source>
</evidence>
<proteinExistence type="predicted"/>
<name>A0A3P6RGH7_DIBLA</name>
<dbReference type="AlphaFoldDB" id="A0A3P6RGH7"/>
<keyword evidence="1" id="KW-0472">Membrane</keyword>
<reference evidence="2 3" key="1">
    <citation type="submission" date="2018-11" db="EMBL/GenBank/DDBJ databases">
        <authorList>
            <consortium name="Pathogen Informatics"/>
        </authorList>
    </citation>
    <scope>NUCLEOTIDE SEQUENCE [LARGE SCALE GENOMIC DNA]</scope>
</reference>
<feature type="transmembrane region" description="Helical" evidence="1">
    <location>
        <begin position="86"/>
        <end position="105"/>
    </location>
</feature>
<accession>A0A3P6RGH7</accession>
<keyword evidence="1" id="KW-0812">Transmembrane</keyword>
<dbReference type="EMBL" id="UYRU01009284">
    <property type="protein sequence ID" value="VDK43694.1"/>
    <property type="molecule type" value="Genomic_DNA"/>
</dbReference>
<evidence type="ECO:0000313" key="3">
    <source>
        <dbReference type="Proteomes" id="UP000281553"/>
    </source>
</evidence>
<gene>
    <name evidence="2" type="ORF">DILT_LOCUS1395</name>
</gene>
<sequence length="144" mass="15908">MALYSQTYQQHFGSMSLPSALEAKLSHPPADVCRNVSACLAELHSLRSVFHRHWTRMDVPRAALGVITFLGGLLTLLHLDFPPQQASLHLFAFGFPLLLLVSLPLSLLTDFVGLCLSMPLTTGWTLTCLYSLSRMVASQRRRGG</sequence>
<keyword evidence="3" id="KW-1185">Reference proteome</keyword>
<evidence type="ECO:0000313" key="2">
    <source>
        <dbReference type="EMBL" id="VDK43694.1"/>
    </source>
</evidence>
<feature type="transmembrane region" description="Helical" evidence="1">
    <location>
        <begin position="62"/>
        <end position="79"/>
    </location>
</feature>
<protein>
    <submittedName>
        <fullName evidence="2">Uncharacterized protein</fullName>
    </submittedName>
</protein>
<dbReference type="Proteomes" id="UP000281553">
    <property type="component" value="Unassembled WGS sequence"/>
</dbReference>